<name>A0ABY5L164_9CELL</name>
<feature type="domain" description="ABC transporter" evidence="5">
    <location>
        <begin position="7"/>
        <end position="231"/>
    </location>
</feature>
<protein>
    <submittedName>
        <fullName evidence="6">ATP-binding cassette domain-containing protein</fullName>
    </submittedName>
</protein>
<evidence type="ECO:0000256" key="3">
    <source>
        <dbReference type="ARBA" id="ARBA00022741"/>
    </source>
</evidence>
<dbReference type="Pfam" id="PF00005">
    <property type="entry name" value="ABC_tran"/>
    <property type="match status" value="1"/>
</dbReference>
<dbReference type="GO" id="GO:0005524">
    <property type="term" value="F:ATP binding"/>
    <property type="evidence" value="ECO:0007669"/>
    <property type="project" value="UniProtKB-KW"/>
</dbReference>
<organism evidence="6 7">
    <name type="scientific">Cellulomonas chengniuliangii</name>
    <dbReference type="NCBI Taxonomy" id="2968084"/>
    <lineage>
        <taxon>Bacteria</taxon>
        <taxon>Bacillati</taxon>
        <taxon>Actinomycetota</taxon>
        <taxon>Actinomycetes</taxon>
        <taxon>Micrococcales</taxon>
        <taxon>Cellulomonadaceae</taxon>
        <taxon>Cellulomonas</taxon>
    </lineage>
</organism>
<accession>A0ABY5L164</accession>
<dbReference type="InterPro" id="IPR027417">
    <property type="entry name" value="P-loop_NTPase"/>
</dbReference>
<evidence type="ECO:0000313" key="6">
    <source>
        <dbReference type="EMBL" id="UUI76516.1"/>
    </source>
</evidence>
<dbReference type="InterPro" id="IPR003439">
    <property type="entry name" value="ABC_transporter-like_ATP-bd"/>
</dbReference>
<dbReference type="EMBL" id="CP101988">
    <property type="protein sequence ID" value="UUI76516.1"/>
    <property type="molecule type" value="Genomic_DNA"/>
</dbReference>
<evidence type="ECO:0000256" key="2">
    <source>
        <dbReference type="ARBA" id="ARBA00022448"/>
    </source>
</evidence>
<dbReference type="PROSITE" id="PS50893">
    <property type="entry name" value="ABC_TRANSPORTER_2"/>
    <property type="match status" value="1"/>
</dbReference>
<dbReference type="PANTHER" id="PTHR43335:SF4">
    <property type="entry name" value="ABC TRANSPORTER, ATP-BINDING PROTEIN"/>
    <property type="match status" value="1"/>
</dbReference>
<comment type="similarity">
    <text evidence="1">Belongs to the ABC transporter superfamily.</text>
</comment>
<dbReference type="Proteomes" id="UP001316189">
    <property type="component" value="Chromosome"/>
</dbReference>
<dbReference type="SMART" id="SM00382">
    <property type="entry name" value="AAA"/>
    <property type="match status" value="1"/>
</dbReference>
<evidence type="ECO:0000256" key="1">
    <source>
        <dbReference type="ARBA" id="ARBA00005417"/>
    </source>
</evidence>
<proteinExistence type="inferred from homology"/>
<keyword evidence="3" id="KW-0547">Nucleotide-binding</keyword>
<evidence type="ECO:0000256" key="4">
    <source>
        <dbReference type="ARBA" id="ARBA00022840"/>
    </source>
</evidence>
<dbReference type="RefSeq" id="WP_227568798.1">
    <property type="nucleotide sequence ID" value="NZ_CP101988.1"/>
</dbReference>
<dbReference type="SUPFAM" id="SSF52540">
    <property type="entry name" value="P-loop containing nucleoside triphosphate hydrolases"/>
    <property type="match status" value="1"/>
</dbReference>
<dbReference type="PANTHER" id="PTHR43335">
    <property type="entry name" value="ABC TRANSPORTER, ATP-BINDING PROTEIN"/>
    <property type="match status" value="1"/>
</dbReference>
<evidence type="ECO:0000313" key="7">
    <source>
        <dbReference type="Proteomes" id="UP001316189"/>
    </source>
</evidence>
<evidence type="ECO:0000259" key="5">
    <source>
        <dbReference type="PROSITE" id="PS50893"/>
    </source>
</evidence>
<dbReference type="InterPro" id="IPR003593">
    <property type="entry name" value="AAA+_ATPase"/>
</dbReference>
<gene>
    <name evidence="6" type="ORF">NP064_06420</name>
</gene>
<sequence length="245" mass="26200">MSSAPAVLFDGVCKSFGSRVAVQDVSFQVDPGRIVALLGPNGAGKTTSLRIALGLVTPTSGRATVLGHDFASLPDAGRRVGLAMDGIGAVRGATGRRELEIWARATGVSRRRVDDVLGLVELTDAARRRVAKYSTGMKQRLALATALLADPEVLVLDEPTNGLDPEGIRWLRGLLRGFADEGRTVLISTHILSELSQHIDDVVVLDTTLRFDGTLDEFTSSGAVSVEDRYFELVSTRRPEGSHHA</sequence>
<dbReference type="Gene3D" id="3.40.50.300">
    <property type="entry name" value="P-loop containing nucleotide triphosphate hydrolases"/>
    <property type="match status" value="1"/>
</dbReference>
<reference evidence="6 7" key="1">
    <citation type="submission" date="2022-07" db="EMBL/GenBank/DDBJ databases">
        <title>Novel species in genus cellulomonas.</title>
        <authorList>
            <person name="Ye L."/>
        </authorList>
    </citation>
    <scope>NUCLEOTIDE SEQUENCE [LARGE SCALE GENOMIC DNA]</scope>
    <source>
        <strain evidence="7">zg-Y338</strain>
    </source>
</reference>
<keyword evidence="7" id="KW-1185">Reference proteome</keyword>
<keyword evidence="4 6" id="KW-0067">ATP-binding</keyword>
<keyword evidence="2" id="KW-0813">Transport</keyword>